<keyword evidence="3" id="KW-0444">Lipid biosynthesis</keyword>
<feature type="domain" description="Fatty acid hydroxylase" evidence="15">
    <location>
        <begin position="112"/>
        <end position="248"/>
    </location>
</feature>
<evidence type="ECO:0000256" key="3">
    <source>
        <dbReference type="ARBA" id="ARBA00022516"/>
    </source>
</evidence>
<feature type="transmembrane region" description="Helical" evidence="14">
    <location>
        <begin position="75"/>
        <end position="96"/>
    </location>
</feature>
<dbReference type="InterPro" id="IPR006694">
    <property type="entry name" value="Fatty_acid_hydroxylase"/>
</dbReference>
<dbReference type="InterPro" id="IPR014430">
    <property type="entry name" value="Scs7"/>
</dbReference>
<dbReference type="PANTHER" id="PTHR12863">
    <property type="entry name" value="FATTY ACID HYDROXYLASE"/>
    <property type="match status" value="1"/>
</dbReference>
<sequence length="251" mass="28728">MELVYVPAPGITCLVRTALQKLIKIKHTADIYHSLPMPLSSPSMPKTRKVRNYISNSRESVRMFSNNLLEALSKVHYSVPLFVYIPVIATTAYLSYTQSNLAVIIQVILALSGLACWTFTEYILHRFVFHFVPKSKAGQRLHFIMHGVHHDYPNDAKRLVMPPSVSIPLALLFYSLFYLVLPSGSNNAFFTGFITGYLVYDMTHYILHHYNFKSRLGKALKKHHMIHHYANPDKAFGVSSTIWDKVFHSDK</sequence>
<feature type="transmembrane region" description="Helical" evidence="14">
    <location>
        <begin position="102"/>
        <end position="124"/>
    </location>
</feature>
<dbReference type="Pfam" id="PF04116">
    <property type="entry name" value="FA_hydroxylase"/>
    <property type="match status" value="1"/>
</dbReference>
<keyword evidence="17" id="KW-1185">Reference proteome</keyword>
<evidence type="ECO:0000256" key="8">
    <source>
        <dbReference type="ARBA" id="ARBA00022833"/>
    </source>
</evidence>
<keyword evidence="6" id="KW-0256">Endoplasmic reticulum</keyword>
<dbReference type="AlphaFoldDB" id="A0A1N7QN95"/>
<reference evidence="17" key="1">
    <citation type="submission" date="2017-01" db="EMBL/GenBank/DDBJ databases">
        <authorList>
            <person name="Varghese N."/>
            <person name="Submissions S."/>
        </authorList>
    </citation>
    <scope>NUCLEOTIDE SEQUENCE [LARGE SCALE GENOMIC DNA]</scope>
    <source>
        <strain evidence="17">DSM 21054</strain>
    </source>
</reference>
<name>A0A1N7QN95_9BACT</name>
<dbReference type="STRING" id="477680.SAMN05421788_106115"/>
<proteinExistence type="predicted"/>
<keyword evidence="13" id="KW-0275">Fatty acid biosynthesis</keyword>
<keyword evidence="5" id="KW-0479">Metal-binding</keyword>
<dbReference type="GO" id="GO:0006633">
    <property type="term" value="P:fatty acid biosynthetic process"/>
    <property type="evidence" value="ECO:0007669"/>
    <property type="project" value="UniProtKB-KW"/>
</dbReference>
<comment type="cofactor">
    <cofactor evidence="1">
        <name>Zn(2+)</name>
        <dbReference type="ChEBI" id="CHEBI:29105"/>
    </cofactor>
</comment>
<dbReference type="EMBL" id="FTOR01000006">
    <property type="protein sequence ID" value="SIT24380.1"/>
    <property type="molecule type" value="Genomic_DNA"/>
</dbReference>
<feature type="transmembrane region" description="Helical" evidence="14">
    <location>
        <begin position="159"/>
        <end position="181"/>
    </location>
</feature>
<keyword evidence="4 14" id="KW-0812">Transmembrane</keyword>
<keyword evidence="10" id="KW-0560">Oxidoreductase</keyword>
<dbReference type="GO" id="GO:0080132">
    <property type="term" value="F:fatty acid 2-hydroxylase activity"/>
    <property type="evidence" value="ECO:0007669"/>
    <property type="project" value="InterPro"/>
</dbReference>
<keyword evidence="9 14" id="KW-1133">Transmembrane helix</keyword>
<organism evidence="16 17">
    <name type="scientific">Filimonas lacunae</name>
    <dbReference type="NCBI Taxonomy" id="477680"/>
    <lineage>
        <taxon>Bacteria</taxon>
        <taxon>Pseudomonadati</taxon>
        <taxon>Bacteroidota</taxon>
        <taxon>Chitinophagia</taxon>
        <taxon>Chitinophagales</taxon>
        <taxon>Chitinophagaceae</taxon>
        <taxon>Filimonas</taxon>
    </lineage>
</organism>
<evidence type="ECO:0000256" key="9">
    <source>
        <dbReference type="ARBA" id="ARBA00022989"/>
    </source>
</evidence>
<evidence type="ECO:0000256" key="7">
    <source>
        <dbReference type="ARBA" id="ARBA00022832"/>
    </source>
</evidence>
<evidence type="ECO:0000256" key="14">
    <source>
        <dbReference type="SAM" id="Phobius"/>
    </source>
</evidence>
<evidence type="ECO:0000256" key="10">
    <source>
        <dbReference type="ARBA" id="ARBA00023002"/>
    </source>
</evidence>
<evidence type="ECO:0000256" key="5">
    <source>
        <dbReference type="ARBA" id="ARBA00022723"/>
    </source>
</evidence>
<gene>
    <name evidence="16" type="ORF">SAMN05421788_106115</name>
</gene>
<accession>A0A1N7QN95</accession>
<evidence type="ECO:0000256" key="1">
    <source>
        <dbReference type="ARBA" id="ARBA00001947"/>
    </source>
</evidence>
<evidence type="ECO:0000256" key="6">
    <source>
        <dbReference type="ARBA" id="ARBA00022824"/>
    </source>
</evidence>
<dbReference type="PANTHER" id="PTHR12863:SF1">
    <property type="entry name" value="FATTY ACID 2-HYDROXYLASE"/>
    <property type="match status" value="1"/>
</dbReference>
<dbReference type="Proteomes" id="UP000186917">
    <property type="component" value="Unassembled WGS sequence"/>
</dbReference>
<evidence type="ECO:0000256" key="13">
    <source>
        <dbReference type="ARBA" id="ARBA00023160"/>
    </source>
</evidence>
<feature type="transmembrane region" description="Helical" evidence="14">
    <location>
        <begin position="187"/>
        <end position="207"/>
    </location>
</feature>
<dbReference type="GO" id="GO:0016020">
    <property type="term" value="C:membrane"/>
    <property type="evidence" value="ECO:0007669"/>
    <property type="project" value="InterPro"/>
</dbReference>
<comment type="subcellular location">
    <subcellularLocation>
        <location evidence="2">Endoplasmic reticulum membrane</location>
        <topology evidence="2">Multi-pass membrane protein</topology>
    </subcellularLocation>
</comment>
<keyword evidence="8" id="KW-0862">Zinc</keyword>
<evidence type="ECO:0000313" key="17">
    <source>
        <dbReference type="Proteomes" id="UP000186917"/>
    </source>
</evidence>
<keyword evidence="12 14" id="KW-0472">Membrane</keyword>
<evidence type="ECO:0000259" key="15">
    <source>
        <dbReference type="Pfam" id="PF04116"/>
    </source>
</evidence>
<evidence type="ECO:0000313" key="16">
    <source>
        <dbReference type="EMBL" id="SIT24380.1"/>
    </source>
</evidence>
<evidence type="ECO:0000256" key="4">
    <source>
        <dbReference type="ARBA" id="ARBA00022692"/>
    </source>
</evidence>
<keyword evidence="11" id="KW-0443">Lipid metabolism</keyword>
<evidence type="ECO:0000256" key="11">
    <source>
        <dbReference type="ARBA" id="ARBA00023098"/>
    </source>
</evidence>
<evidence type="ECO:0000256" key="12">
    <source>
        <dbReference type="ARBA" id="ARBA00023136"/>
    </source>
</evidence>
<protein>
    <submittedName>
        <fullName evidence="16">Sterol desaturase/sphingolipid hydroxylase, fatty acid hydroxylase superfamily</fullName>
    </submittedName>
</protein>
<evidence type="ECO:0000256" key="2">
    <source>
        <dbReference type="ARBA" id="ARBA00004477"/>
    </source>
</evidence>
<keyword evidence="7" id="KW-0276">Fatty acid metabolism</keyword>
<dbReference type="GO" id="GO:0005506">
    <property type="term" value="F:iron ion binding"/>
    <property type="evidence" value="ECO:0007669"/>
    <property type="project" value="InterPro"/>
</dbReference>